<evidence type="ECO:0000313" key="3">
    <source>
        <dbReference type="Proteomes" id="UP001595690"/>
    </source>
</evidence>
<feature type="signal peptide" evidence="1">
    <location>
        <begin position="1"/>
        <end position="19"/>
    </location>
</feature>
<evidence type="ECO:0000256" key="1">
    <source>
        <dbReference type="SAM" id="SignalP"/>
    </source>
</evidence>
<protein>
    <submittedName>
        <fullName evidence="2">DUF4360 domain-containing protein</fullName>
    </submittedName>
</protein>
<keyword evidence="1" id="KW-0732">Signal</keyword>
<reference evidence="3" key="1">
    <citation type="journal article" date="2019" name="Int. J. Syst. Evol. Microbiol.">
        <title>The Global Catalogue of Microorganisms (GCM) 10K type strain sequencing project: providing services to taxonomists for standard genome sequencing and annotation.</title>
        <authorList>
            <consortium name="The Broad Institute Genomics Platform"/>
            <consortium name="The Broad Institute Genome Sequencing Center for Infectious Disease"/>
            <person name="Wu L."/>
            <person name="Ma J."/>
        </authorList>
    </citation>
    <scope>NUCLEOTIDE SEQUENCE [LARGE SCALE GENOMIC DNA]</scope>
    <source>
        <strain evidence="3">CGMCC 4.7405</strain>
    </source>
</reference>
<evidence type="ECO:0000313" key="2">
    <source>
        <dbReference type="EMBL" id="MFC3890126.1"/>
    </source>
</evidence>
<name>A0ABV8BII6_9PSEU</name>
<dbReference type="EMBL" id="JBHRZI010000003">
    <property type="protein sequence ID" value="MFC3890126.1"/>
    <property type="molecule type" value="Genomic_DNA"/>
</dbReference>
<dbReference type="InterPro" id="IPR025649">
    <property type="entry name" value="DUF4360"/>
</dbReference>
<dbReference type="PANTHER" id="PTHR38847:SF1">
    <property type="entry name" value="PSEUDOURIDINE SYNTHASE RSUA_RLUA-LIKE DOMAIN-CONTAINING PROTEIN"/>
    <property type="match status" value="1"/>
</dbReference>
<dbReference type="PANTHER" id="PTHR38847">
    <property type="match status" value="1"/>
</dbReference>
<proteinExistence type="predicted"/>
<dbReference type="RefSeq" id="WP_382367386.1">
    <property type="nucleotide sequence ID" value="NZ_JBHRZI010000003.1"/>
</dbReference>
<dbReference type="Proteomes" id="UP001595690">
    <property type="component" value="Unassembled WGS sequence"/>
</dbReference>
<feature type="chain" id="PRO_5045101877" evidence="1">
    <location>
        <begin position="20"/>
        <end position="204"/>
    </location>
</feature>
<organism evidence="2 3">
    <name type="scientific">Lentzea rhizosphaerae</name>
    <dbReference type="NCBI Taxonomy" id="2041025"/>
    <lineage>
        <taxon>Bacteria</taxon>
        <taxon>Bacillati</taxon>
        <taxon>Actinomycetota</taxon>
        <taxon>Actinomycetes</taxon>
        <taxon>Pseudonocardiales</taxon>
        <taxon>Pseudonocardiaceae</taxon>
        <taxon>Lentzea</taxon>
    </lineage>
</organism>
<gene>
    <name evidence="2" type="ORF">ACFOWZ_01455</name>
</gene>
<dbReference type="Pfam" id="PF14273">
    <property type="entry name" value="DUF4360"/>
    <property type="match status" value="1"/>
</dbReference>
<comment type="caution">
    <text evidence="2">The sequence shown here is derived from an EMBL/GenBank/DDBJ whole genome shotgun (WGS) entry which is preliminary data.</text>
</comment>
<accession>A0ABV8BII6</accession>
<keyword evidence="3" id="KW-1185">Reference proteome</keyword>
<sequence>MINTLVAVAVAMSTVALPAADSPPPGAVTVEVVTVNGSGCRPGTAAVAPSPDNATLHVLYSDYLAAVGAGTRPTDYRKNCQLNLRVNVPQDFTFAIGQIDYRGFAHLERGATGTQRGTYYFAGMPQVTNKSHTWQGPLDDNWQATDTIDTPFYRPCGVPGNLNINTELRVSAGTSDPKTTSYLAMDSTDAYIATVYHLVWKRCP</sequence>